<dbReference type="STRING" id="441119.SAMN04488047_11280"/>
<evidence type="ECO:0000313" key="1">
    <source>
        <dbReference type="EMBL" id="SFP76341.1"/>
    </source>
</evidence>
<protein>
    <submittedName>
        <fullName evidence="1">Uncharacterized protein</fullName>
    </submittedName>
</protein>
<dbReference type="OrthoDB" id="7857658at2"/>
<dbReference type="EMBL" id="FOXA01000012">
    <property type="protein sequence ID" value="SFP76341.1"/>
    <property type="molecule type" value="Genomic_DNA"/>
</dbReference>
<dbReference type="AlphaFoldDB" id="A0A1I5T0E4"/>
<evidence type="ECO:0000313" key="2">
    <source>
        <dbReference type="Proteomes" id="UP000199356"/>
    </source>
</evidence>
<reference evidence="1 2" key="1">
    <citation type="submission" date="2016-10" db="EMBL/GenBank/DDBJ databases">
        <authorList>
            <person name="de Groot N.N."/>
        </authorList>
    </citation>
    <scope>NUCLEOTIDE SEQUENCE [LARGE SCALE GENOMIC DNA]</scope>
    <source>
        <strain evidence="1 2">DSM 19547</strain>
    </source>
</reference>
<gene>
    <name evidence="1" type="ORF">SAMN04488047_11280</name>
</gene>
<dbReference type="Proteomes" id="UP000199356">
    <property type="component" value="Unassembled WGS sequence"/>
</dbReference>
<sequence length="120" mass="12975">MTVETLESLLDRATSAQDLDVTLLHEAAVALKDVYPDAPAHPEALDDATEGVLRLVDRCLPGWSIHLAGQATEPDGHWRAFLRESDSRDSDEDIGSGRAPTVSLALLIALLKLGAHKARR</sequence>
<proteinExistence type="predicted"/>
<name>A0A1I5T0E4_9RHOB</name>
<accession>A0A1I5T0E4</accession>
<keyword evidence="2" id="KW-1185">Reference proteome</keyword>
<dbReference type="RefSeq" id="WP_093423417.1">
    <property type="nucleotide sequence ID" value="NZ_FOXA01000012.1"/>
</dbReference>
<organism evidence="1 2">
    <name type="scientific">Tranquillimonas alkanivorans</name>
    <dbReference type="NCBI Taxonomy" id="441119"/>
    <lineage>
        <taxon>Bacteria</taxon>
        <taxon>Pseudomonadati</taxon>
        <taxon>Pseudomonadota</taxon>
        <taxon>Alphaproteobacteria</taxon>
        <taxon>Rhodobacterales</taxon>
        <taxon>Roseobacteraceae</taxon>
        <taxon>Tranquillimonas</taxon>
    </lineage>
</organism>